<organism evidence="1 2">
    <name type="scientific">Paraburkholderia phytofirmans OLGA172</name>
    <dbReference type="NCBI Taxonomy" id="1417228"/>
    <lineage>
        <taxon>Bacteria</taxon>
        <taxon>Pseudomonadati</taxon>
        <taxon>Pseudomonadota</taxon>
        <taxon>Betaproteobacteria</taxon>
        <taxon>Burkholderiales</taxon>
        <taxon>Burkholderiaceae</taxon>
        <taxon>Paraburkholderia</taxon>
    </lineage>
</organism>
<name>A0A160FTK8_9BURK</name>
<dbReference type="Proteomes" id="UP000076852">
    <property type="component" value="Chromosome 2"/>
</dbReference>
<sequence length="92" mass="11029">MRDSRHKHVLDLSGKFHSNFKWKQAESTRSFLRLHSQKFLGLCPRQRARKTGHERIVFEPRVELVGSITRYFNQSIYQPITYPWSTQKIRLA</sequence>
<dbReference type="KEGG" id="buz:AYM40_29130"/>
<proteinExistence type="predicted"/>
<evidence type="ECO:0000313" key="1">
    <source>
        <dbReference type="EMBL" id="ANB76312.1"/>
    </source>
</evidence>
<dbReference type="EMBL" id="CP014579">
    <property type="protein sequence ID" value="ANB76312.1"/>
    <property type="molecule type" value="Genomic_DNA"/>
</dbReference>
<accession>A0A160FTK8</accession>
<keyword evidence="2" id="KW-1185">Reference proteome</keyword>
<gene>
    <name evidence="1" type="ORF">AYM40_29130</name>
</gene>
<protein>
    <submittedName>
        <fullName evidence="1">Uncharacterized protein</fullName>
    </submittedName>
</protein>
<evidence type="ECO:0000313" key="2">
    <source>
        <dbReference type="Proteomes" id="UP000076852"/>
    </source>
</evidence>
<reference evidence="1 2" key="1">
    <citation type="journal article" date="2016" name="Gene">
        <title>PacBio SMRT assembly of a complex multi-replicon genome reveals chlorocatechol degradative operon in a region of genome plasticity.</title>
        <authorList>
            <person name="Ricker N."/>
            <person name="Shen S.Y."/>
            <person name="Goordial J."/>
            <person name="Jin S."/>
            <person name="Fulthorpe R.R."/>
        </authorList>
    </citation>
    <scope>NUCLEOTIDE SEQUENCE [LARGE SCALE GENOMIC DNA]</scope>
    <source>
        <strain evidence="1 2">OLGA172</strain>
    </source>
</reference>
<dbReference type="AlphaFoldDB" id="A0A160FTK8"/>